<accession>A0A199VKR2</accession>
<evidence type="ECO:0000259" key="1">
    <source>
        <dbReference type="Pfam" id="PF13966"/>
    </source>
</evidence>
<dbReference type="Pfam" id="PF13966">
    <property type="entry name" value="zf-RVT"/>
    <property type="match status" value="1"/>
</dbReference>
<dbReference type="STRING" id="4615.A0A199VKR2"/>
<evidence type="ECO:0000313" key="3">
    <source>
        <dbReference type="Proteomes" id="UP000092600"/>
    </source>
</evidence>
<dbReference type="GO" id="GO:0016301">
    <property type="term" value="F:kinase activity"/>
    <property type="evidence" value="ECO:0007669"/>
    <property type="project" value="UniProtKB-KW"/>
</dbReference>
<dbReference type="InterPro" id="IPR026960">
    <property type="entry name" value="RVT-Znf"/>
</dbReference>
<name>A0A199VKR2_ANACO</name>
<dbReference type="AlphaFoldDB" id="A0A199VKR2"/>
<protein>
    <submittedName>
        <fullName evidence="2">Serine/threonine-protein kinase STY46</fullName>
    </submittedName>
</protein>
<keyword evidence="2" id="KW-0808">Transferase</keyword>
<organism evidence="2 3">
    <name type="scientific">Ananas comosus</name>
    <name type="common">Pineapple</name>
    <name type="synonym">Ananas ananas</name>
    <dbReference type="NCBI Taxonomy" id="4615"/>
    <lineage>
        <taxon>Eukaryota</taxon>
        <taxon>Viridiplantae</taxon>
        <taxon>Streptophyta</taxon>
        <taxon>Embryophyta</taxon>
        <taxon>Tracheophyta</taxon>
        <taxon>Spermatophyta</taxon>
        <taxon>Magnoliopsida</taxon>
        <taxon>Liliopsida</taxon>
        <taxon>Poales</taxon>
        <taxon>Bromeliaceae</taxon>
        <taxon>Bromelioideae</taxon>
        <taxon>Ananas</taxon>
    </lineage>
</organism>
<dbReference type="Proteomes" id="UP000092600">
    <property type="component" value="Unassembled WGS sequence"/>
</dbReference>
<reference evidence="2 3" key="1">
    <citation type="journal article" date="2016" name="DNA Res.">
        <title>The draft genome of MD-2 pineapple using hybrid error correction of long reads.</title>
        <authorList>
            <person name="Redwan R.M."/>
            <person name="Saidin A."/>
            <person name="Kumar S.V."/>
        </authorList>
    </citation>
    <scope>NUCLEOTIDE SEQUENCE [LARGE SCALE GENOMIC DNA]</scope>
    <source>
        <strain evidence="3">cv. MD2</strain>
        <tissue evidence="2">Leaf</tissue>
    </source>
</reference>
<gene>
    <name evidence="2" type="ORF">ACMD2_01769</name>
</gene>
<evidence type="ECO:0000313" key="2">
    <source>
        <dbReference type="EMBL" id="OAY77330.1"/>
    </source>
</evidence>
<dbReference type="EMBL" id="LSRQ01001555">
    <property type="protein sequence ID" value="OAY77330.1"/>
    <property type="molecule type" value="Genomic_DNA"/>
</dbReference>
<keyword evidence="2" id="KW-0418">Kinase</keyword>
<comment type="caution">
    <text evidence="2">The sequence shown here is derived from an EMBL/GenBank/DDBJ whole genome shotgun (WGS) entry which is preliminary data.</text>
</comment>
<sequence>MELAFDVLVLYLRGYAMDVNVERAEDVLMHKRLLEEVRDPSNRSAFSVRVVQLKGEERGDEGKRGGVDGYEEGARCEVGSGTGITIPVAISITSPPLMGLGFLLKHFYPPHRAGPYAIHSEISPEIRPDSVNRRWSPDGKFTVKSAYSMLNDGGLRDGRSSKIWRIRVPLKVKVFSWIVLKKRPLTADNLLKRGWTGNTVCVLCGTEEETVDHLFVRQRKSNCLLIKIWDGMSFGLPFSGIDQEDLSSPSSEEETAEPMFSLQLHMGCCQCTAGTKL</sequence>
<proteinExistence type="predicted"/>
<feature type="domain" description="Reverse transcriptase zinc-binding" evidence="1">
    <location>
        <begin position="141"/>
        <end position="217"/>
    </location>
</feature>